<dbReference type="RefSeq" id="WP_143187830.1">
    <property type="nucleotide sequence ID" value="NZ_FNTD01000004.1"/>
</dbReference>
<accession>A0A1H4LVP6</accession>
<name>A0A1H4LVP6_9ACTN</name>
<protein>
    <submittedName>
        <fullName evidence="1">Uncharacterized protein</fullName>
    </submittedName>
</protein>
<sequence>MNAAASTTTVRMKAGETATLSRAAVLDASRTEPDYTAYAPNDVWVVADIGGRLIPVIPLVRAALGAEPHNTNEAEVRLRELGFQIFIKRLYTPGGQPVRLTQTQLRDARP</sequence>
<dbReference type="Proteomes" id="UP000182375">
    <property type="component" value="Unassembled WGS sequence"/>
</dbReference>
<dbReference type="AlphaFoldDB" id="A0A1H4LVP6"/>
<proteinExistence type="predicted"/>
<dbReference type="GeneID" id="95509574"/>
<organism evidence="1 2">
    <name type="scientific">Streptomyces misionensis</name>
    <dbReference type="NCBI Taxonomy" id="67331"/>
    <lineage>
        <taxon>Bacteria</taxon>
        <taxon>Bacillati</taxon>
        <taxon>Actinomycetota</taxon>
        <taxon>Actinomycetes</taxon>
        <taxon>Kitasatosporales</taxon>
        <taxon>Streptomycetaceae</taxon>
        <taxon>Streptomyces</taxon>
    </lineage>
</organism>
<dbReference type="EMBL" id="FNTD01000004">
    <property type="protein sequence ID" value="SEB74658.1"/>
    <property type="molecule type" value="Genomic_DNA"/>
</dbReference>
<evidence type="ECO:0000313" key="1">
    <source>
        <dbReference type="EMBL" id="SEB74658.1"/>
    </source>
</evidence>
<evidence type="ECO:0000313" key="2">
    <source>
        <dbReference type="Proteomes" id="UP000182375"/>
    </source>
</evidence>
<reference evidence="1 2" key="1">
    <citation type="submission" date="2016-10" db="EMBL/GenBank/DDBJ databases">
        <authorList>
            <person name="de Groot N.N."/>
        </authorList>
    </citation>
    <scope>NUCLEOTIDE SEQUENCE [LARGE SCALE GENOMIC DNA]</scope>
    <source>
        <strain evidence="1 2">DSM 40306</strain>
    </source>
</reference>
<gene>
    <name evidence="1" type="ORF">SAMN04490357_0282</name>
</gene>